<evidence type="ECO:0000313" key="3">
    <source>
        <dbReference type="Proteomes" id="UP000033423"/>
    </source>
</evidence>
<feature type="domain" description="ABC1 atypical kinase-like" evidence="1">
    <location>
        <begin position="95"/>
        <end position="347"/>
    </location>
</feature>
<reference evidence="2 3" key="1">
    <citation type="submission" date="2015-02" db="EMBL/GenBank/DDBJ databases">
        <title>Single-cell genomics of uncultivated deep-branching MTB reveals a conserved set of magnetosome genes.</title>
        <authorList>
            <person name="Kolinko S."/>
            <person name="Richter M."/>
            <person name="Glockner F.O."/>
            <person name="Brachmann A."/>
            <person name="Schuler D."/>
        </authorList>
    </citation>
    <scope>NUCLEOTIDE SEQUENCE [LARGE SCALE GENOMIC DNA]</scope>
    <source>
        <strain evidence="2">TM-1</strain>
    </source>
</reference>
<keyword evidence="3" id="KW-1185">Reference proteome</keyword>
<dbReference type="InterPro" id="IPR011009">
    <property type="entry name" value="Kinase-like_dom_sf"/>
</dbReference>
<dbReference type="PANTHER" id="PTHR43173:SF19">
    <property type="entry name" value="AARF DOMAIN-CONTAINING PROTEIN KINASE 1"/>
    <property type="match status" value="1"/>
</dbReference>
<dbReference type="Proteomes" id="UP000033423">
    <property type="component" value="Unassembled WGS sequence"/>
</dbReference>
<gene>
    <name evidence="2" type="ORF">MBAV_003586</name>
</gene>
<dbReference type="Pfam" id="PF03109">
    <property type="entry name" value="ABC1"/>
    <property type="match status" value="1"/>
</dbReference>
<keyword evidence="2" id="KW-0830">Ubiquinone</keyword>
<comment type="caution">
    <text evidence="2">The sequence shown here is derived from an EMBL/GenBank/DDBJ whole genome shotgun (WGS) entry which is preliminary data.</text>
</comment>
<sequence>MIDVDMVIELTGLNDIIPDVYERFRPIVRDGVSFLLSRISPERFLGLVYALGEEDTAPGRLVRLAKELPTLHKLGQTIARNQNIDSKFRKNLTSLENSIMKIDTGIIDTIVKDALGNWMNTHGVQINYNVCYEASVAAVVDFTCKRPDGSDITEGVFKVIKPDIPKRLHQELEILDALAGFYDANRHNYDVDNFRFIETFSDIKTALLKEIDLRNEQRNLELARCLYHGIEDVRIPRLCSASTDAVTVMELIRGQKITDANLTPLQRKRCAKMLFVSLVCRPLFSDQQRSIFHADPHAGNIYYCDHTDQIALLDWSLAGGLDKKERAAILRLSLDIFTGDTDRIYKSTRSLSGDDITTERVIRDEIDRFVTEPSTGFIERSLVLLDRLAFKGVTFPGDLLLLRKAIFTLKGVLQELDPDFDMDVPLIEFINALVLSELPLRWFYLFLPLAEDKLVYNSLLSNSDLIKIAQEWIWSQGNLYVP</sequence>
<dbReference type="EMBL" id="LACI01001566">
    <property type="protein sequence ID" value="KJU84217.1"/>
    <property type="molecule type" value="Genomic_DNA"/>
</dbReference>
<dbReference type="InterPro" id="IPR051130">
    <property type="entry name" value="Mito_struct-func_regulator"/>
</dbReference>
<dbReference type="PANTHER" id="PTHR43173">
    <property type="entry name" value="ABC1 FAMILY PROTEIN"/>
    <property type="match status" value="1"/>
</dbReference>
<evidence type="ECO:0000259" key="1">
    <source>
        <dbReference type="Pfam" id="PF03109"/>
    </source>
</evidence>
<dbReference type="InterPro" id="IPR004147">
    <property type="entry name" value="ABC1_dom"/>
</dbReference>
<proteinExistence type="predicted"/>
<accession>A0A0F3GQW2</accession>
<dbReference type="AlphaFoldDB" id="A0A0F3GQW2"/>
<organism evidence="2 3">
    <name type="scientific">Candidatus Magnetobacterium bavaricum</name>
    <dbReference type="NCBI Taxonomy" id="29290"/>
    <lineage>
        <taxon>Bacteria</taxon>
        <taxon>Pseudomonadati</taxon>
        <taxon>Nitrospirota</taxon>
        <taxon>Thermodesulfovibrionia</taxon>
        <taxon>Thermodesulfovibrionales</taxon>
        <taxon>Candidatus Magnetobacteriaceae</taxon>
        <taxon>Candidatus Magnetobacterium</taxon>
    </lineage>
</organism>
<dbReference type="SUPFAM" id="SSF56112">
    <property type="entry name" value="Protein kinase-like (PK-like)"/>
    <property type="match status" value="1"/>
</dbReference>
<protein>
    <submittedName>
        <fullName evidence="2">Ubiquinone biosynthesis protein</fullName>
    </submittedName>
</protein>
<evidence type="ECO:0000313" key="2">
    <source>
        <dbReference type="EMBL" id="KJU84217.1"/>
    </source>
</evidence>
<name>A0A0F3GQW2_9BACT</name>